<evidence type="ECO:0000313" key="4">
    <source>
        <dbReference type="Proteomes" id="UP000317238"/>
    </source>
</evidence>
<proteinExistence type="predicted"/>
<reference evidence="3 4" key="1">
    <citation type="submission" date="2019-02" db="EMBL/GenBank/DDBJ databases">
        <title>Deep-cultivation of Planctomycetes and their phenomic and genomic characterization uncovers novel biology.</title>
        <authorList>
            <person name="Wiegand S."/>
            <person name="Jogler M."/>
            <person name="Boedeker C."/>
            <person name="Pinto D."/>
            <person name="Vollmers J."/>
            <person name="Rivas-Marin E."/>
            <person name="Kohn T."/>
            <person name="Peeters S.H."/>
            <person name="Heuer A."/>
            <person name="Rast P."/>
            <person name="Oberbeckmann S."/>
            <person name="Bunk B."/>
            <person name="Jeske O."/>
            <person name="Meyerdierks A."/>
            <person name="Storesund J.E."/>
            <person name="Kallscheuer N."/>
            <person name="Luecker S."/>
            <person name="Lage O.M."/>
            <person name="Pohl T."/>
            <person name="Merkel B.J."/>
            <person name="Hornburger P."/>
            <person name="Mueller R.-W."/>
            <person name="Bruemmer F."/>
            <person name="Labrenz M."/>
            <person name="Spormann A.M."/>
            <person name="Op Den Camp H."/>
            <person name="Overmann J."/>
            <person name="Amann R."/>
            <person name="Jetten M.S.M."/>
            <person name="Mascher T."/>
            <person name="Medema M.H."/>
            <person name="Devos D.P."/>
            <person name="Kaster A.-K."/>
            <person name="Ovreas L."/>
            <person name="Rohde M."/>
            <person name="Galperin M.Y."/>
            <person name="Jogler C."/>
        </authorList>
    </citation>
    <scope>NUCLEOTIDE SEQUENCE [LARGE SCALE GENOMIC DNA]</scope>
    <source>
        <strain evidence="3 4">Pan14r</strain>
    </source>
</reference>
<keyword evidence="4" id="KW-1185">Reference proteome</keyword>
<dbReference type="Proteomes" id="UP000317238">
    <property type="component" value="Unassembled WGS sequence"/>
</dbReference>
<feature type="compositionally biased region" description="Basic and acidic residues" evidence="1">
    <location>
        <begin position="74"/>
        <end position="85"/>
    </location>
</feature>
<comment type="caution">
    <text evidence="3">The sequence shown here is derived from an EMBL/GenBank/DDBJ whole genome shotgun (WGS) entry which is preliminary data.</text>
</comment>
<dbReference type="EMBL" id="SJPL01000001">
    <property type="protein sequence ID" value="TWT68395.1"/>
    <property type="molecule type" value="Genomic_DNA"/>
</dbReference>
<dbReference type="RefSeq" id="WP_146438290.1">
    <property type="nucleotide sequence ID" value="NZ_SJPL01000001.1"/>
</dbReference>
<organism evidence="3 4">
    <name type="scientific">Crateriforma conspicua</name>
    <dbReference type="NCBI Taxonomy" id="2527996"/>
    <lineage>
        <taxon>Bacteria</taxon>
        <taxon>Pseudomonadati</taxon>
        <taxon>Planctomycetota</taxon>
        <taxon>Planctomycetia</taxon>
        <taxon>Planctomycetales</taxon>
        <taxon>Planctomycetaceae</taxon>
        <taxon>Crateriforma</taxon>
    </lineage>
</organism>
<name>A0A5C5Y2D3_9PLAN</name>
<evidence type="ECO:0000256" key="1">
    <source>
        <dbReference type="SAM" id="MobiDB-lite"/>
    </source>
</evidence>
<feature type="region of interest" description="Disordered" evidence="1">
    <location>
        <begin position="59"/>
        <end position="85"/>
    </location>
</feature>
<dbReference type="Pfam" id="PF12728">
    <property type="entry name" value="HTH_17"/>
    <property type="match status" value="1"/>
</dbReference>
<evidence type="ECO:0000313" key="3">
    <source>
        <dbReference type="EMBL" id="TWT68395.1"/>
    </source>
</evidence>
<feature type="domain" description="Helix-turn-helix" evidence="2">
    <location>
        <begin position="7"/>
        <end position="61"/>
    </location>
</feature>
<protein>
    <submittedName>
        <fullName evidence="3">Helix-turn-helix domain protein</fullName>
    </submittedName>
</protein>
<dbReference type="InterPro" id="IPR041657">
    <property type="entry name" value="HTH_17"/>
</dbReference>
<accession>A0A5C5Y2D3</accession>
<gene>
    <name evidence="3" type="ORF">Pan14r_06400</name>
</gene>
<sequence length="85" mass="9993">MHQSLNFYTLQEVADILRIHRESARSLIAKGEIKGMSIGKGQHRRKWRVSQAALEDFIRRRTEQSQPGPKTQRSKPEVKPKRQWV</sequence>
<evidence type="ECO:0000259" key="2">
    <source>
        <dbReference type="Pfam" id="PF12728"/>
    </source>
</evidence>
<dbReference type="AlphaFoldDB" id="A0A5C5Y2D3"/>
<dbReference type="OrthoDB" id="290262at2"/>